<keyword evidence="1" id="KW-0732">Signal</keyword>
<feature type="signal peptide" evidence="1">
    <location>
        <begin position="1"/>
        <end position="22"/>
    </location>
</feature>
<gene>
    <name evidence="2" type="ORF">QUV98_10465</name>
</gene>
<dbReference type="EMBL" id="JAUDCK010000052">
    <property type="protein sequence ID" value="MDM8196739.1"/>
    <property type="molecule type" value="Genomic_DNA"/>
</dbReference>
<reference evidence="3" key="1">
    <citation type="submission" date="2023-06" db="EMBL/GenBank/DDBJ databases">
        <title>Identification and characterization of horizontal gene transfer across gut microbiota members of farm animals based on homology search.</title>
        <authorList>
            <person name="Zeman M."/>
            <person name="Kubasova T."/>
            <person name="Jahodarova E."/>
            <person name="Nykrynova M."/>
            <person name="Rychlik I."/>
        </authorList>
    </citation>
    <scope>NUCLEOTIDE SEQUENCE [LARGE SCALE GENOMIC DNA]</scope>
    <source>
        <strain evidence="3">ET341</strain>
    </source>
</reference>
<evidence type="ECO:0000313" key="3">
    <source>
        <dbReference type="Proteomes" id="UP001529275"/>
    </source>
</evidence>
<dbReference type="RefSeq" id="WP_289528185.1">
    <property type="nucleotide sequence ID" value="NZ_JAUDCK010000052.1"/>
</dbReference>
<feature type="chain" id="PRO_5046665701" evidence="1">
    <location>
        <begin position="23"/>
        <end position="130"/>
    </location>
</feature>
<evidence type="ECO:0000256" key="1">
    <source>
        <dbReference type="SAM" id="SignalP"/>
    </source>
</evidence>
<organism evidence="2 3">
    <name type="scientific">Massilimicrobiota timonensis</name>
    <dbReference type="NCBI Taxonomy" id="1776392"/>
    <lineage>
        <taxon>Bacteria</taxon>
        <taxon>Bacillati</taxon>
        <taxon>Bacillota</taxon>
        <taxon>Erysipelotrichia</taxon>
        <taxon>Erysipelotrichales</taxon>
        <taxon>Erysipelotrichaceae</taxon>
        <taxon>Massilimicrobiota</taxon>
    </lineage>
</organism>
<proteinExistence type="predicted"/>
<keyword evidence="3" id="KW-1185">Reference proteome</keyword>
<evidence type="ECO:0000313" key="2">
    <source>
        <dbReference type="EMBL" id="MDM8196739.1"/>
    </source>
</evidence>
<protein>
    <submittedName>
        <fullName evidence="2">Uncharacterized protein</fullName>
    </submittedName>
</protein>
<sequence>MKKCVMFLICVFLLVGSQVHSSQPLSFQSHEKPLDRKVYQYHDYLLYIYENDEKQKGFTFEFELNQSGIGDFATYQDDSHQQATCILSHQKDCQLTFTFGKDYVIVKTTDEENYLSADLSGHYVLQEDLS</sequence>
<name>A0ABT7UKS3_9FIRM</name>
<accession>A0ABT7UKS3</accession>
<dbReference type="Proteomes" id="UP001529275">
    <property type="component" value="Unassembled WGS sequence"/>
</dbReference>
<comment type="caution">
    <text evidence="2">The sequence shown here is derived from an EMBL/GenBank/DDBJ whole genome shotgun (WGS) entry which is preliminary data.</text>
</comment>